<dbReference type="GO" id="GO:0004549">
    <property type="term" value="F:tRNA-specific ribonuclease activity"/>
    <property type="evidence" value="ECO:0007669"/>
    <property type="project" value="InterPro"/>
</dbReference>
<protein>
    <recommendedName>
        <fullName evidence="1">tRNA nuclease CdiA C-terminal domain-containing protein</fullName>
    </recommendedName>
</protein>
<dbReference type="Gene3D" id="3.40.1350.120">
    <property type="match status" value="1"/>
</dbReference>
<dbReference type="Pfam" id="PF25310">
    <property type="entry name" value="VG15"/>
    <property type="match status" value="1"/>
</dbReference>
<dbReference type="InterPro" id="IPR040559">
    <property type="entry name" value="CdiA_C"/>
</dbReference>
<evidence type="ECO:0000313" key="3">
    <source>
        <dbReference type="Proteomes" id="UP000252530"/>
    </source>
</evidence>
<reference evidence="2 3" key="1">
    <citation type="submission" date="2017-10" db="EMBL/GenBank/DDBJ databases">
        <title>Bifidobacterium xylocopum sp. nov. and Bifidobacterium aemilianum sp. nov., from the carpenter bee (Xylocopa violacea) digestive tract.</title>
        <authorList>
            <person name="Alberoni D."/>
            <person name="Baffoni L."/>
            <person name="Di Gioia D."/>
            <person name="Gaggia F."/>
            <person name="Biavati B."/>
        </authorList>
    </citation>
    <scope>NUCLEOTIDE SEQUENCE [LARGE SCALE GENOMIC DNA]</scope>
    <source>
        <strain evidence="2 3">XV10</strain>
    </source>
</reference>
<feature type="domain" description="tRNA nuclease CdiA C-terminal" evidence="1">
    <location>
        <begin position="282"/>
        <end position="359"/>
    </location>
</feature>
<accession>A0A366K9P1</accession>
<dbReference type="AlphaFoldDB" id="A0A366K9P1"/>
<dbReference type="RefSeq" id="WP_330848973.1">
    <property type="nucleotide sequence ID" value="NZ_PDCG01000001.1"/>
</dbReference>
<organism evidence="2 3">
    <name type="scientific">Bifidobacterium aemilianum</name>
    <dbReference type="NCBI Taxonomy" id="2493120"/>
    <lineage>
        <taxon>Bacteria</taxon>
        <taxon>Bacillati</taxon>
        <taxon>Actinomycetota</taxon>
        <taxon>Actinomycetes</taxon>
        <taxon>Bifidobacteriales</taxon>
        <taxon>Bifidobacteriaceae</taxon>
        <taxon>Bifidobacterium</taxon>
    </lineage>
</organism>
<dbReference type="InterPro" id="IPR057369">
    <property type="entry name" value="VG15"/>
</dbReference>
<proteinExistence type="predicted"/>
<dbReference type="EMBL" id="PDCG01000001">
    <property type="protein sequence ID" value="RBP98465.1"/>
    <property type="molecule type" value="Genomic_DNA"/>
</dbReference>
<evidence type="ECO:0000259" key="1">
    <source>
        <dbReference type="Pfam" id="PF18451"/>
    </source>
</evidence>
<sequence length="367" mass="41021">MKSLLKGLKGMGPEWQRDILLDRIPQLAAKYGDIAATAAAQWYEETRAKQVPGDYEALTADPFPGEAIQERLRYGAKDLFADGGDDEFASWLEGALQRWVAYSGRETIGLNVMHDPAKPRFARVPTGARTCAWCEIMCSRGFVYHSKTTALERHGSGRLYHDRCDCQAVPEWDRERAHVEGYDPEAMYQRYQAAFDAAGGPGASDREVARQLRILYPDRYKDGLNVRTQAIAKADVKPAAKGSLHVPDGASLNAVERRAAEQLAAMGYHVTANPVVNEMRRRNPDFTLDGETWELKTPRGSGKNTINNILRKAGRQSPNVVVDLTSCPIETETVINDCKHRLARVEGRLRQIMIIEDGKLVKLLQRD</sequence>
<evidence type="ECO:0000313" key="2">
    <source>
        <dbReference type="EMBL" id="RBP98465.1"/>
    </source>
</evidence>
<keyword evidence="3" id="KW-1185">Reference proteome</keyword>
<gene>
    <name evidence="2" type="ORF">CRD60_00955</name>
</gene>
<dbReference type="InterPro" id="IPR033806">
    <property type="entry name" value="CDI_toxin_Bp1026b-like"/>
</dbReference>
<comment type="caution">
    <text evidence="2">The sequence shown here is derived from an EMBL/GenBank/DDBJ whole genome shotgun (WGS) entry which is preliminary data.</text>
</comment>
<dbReference type="CDD" id="cd13442">
    <property type="entry name" value="CDI_toxin_Bp1026b-like"/>
    <property type="match status" value="1"/>
</dbReference>
<dbReference type="Pfam" id="PF18451">
    <property type="entry name" value="CdiA_C"/>
    <property type="match status" value="1"/>
</dbReference>
<dbReference type="Proteomes" id="UP000252530">
    <property type="component" value="Unassembled WGS sequence"/>
</dbReference>
<name>A0A366K9P1_9BIFI</name>